<feature type="region of interest" description="Disordered" evidence="1">
    <location>
        <begin position="948"/>
        <end position="970"/>
    </location>
</feature>
<proteinExistence type="predicted"/>
<sequence>MQKCGSLAIIAFIICIVITLGIFDFNHFKRRKSSHETPTHYQDKITHPAKYYFSKENPKQLLKVLTNIKLLLLYELEYEYIDVQNKQAKITGTAELDKDEVSRKINKKYRKIFRIIRHDLSEEFTKRRFKFLTRSLNLFLKTIIVNKNGQEEGKALLAVQRQMIQEIGSNILQILFHHEDFTEDIAILYVKTRRTLQAIGIIMNTFQQDSNQLKVVVDEFDNHDQRPCNPISRANSVRSRSNHDFSRSDLNHTRLEAAIESSKNTKFPFTSSSKTRRVRDTGKISSTIDSNPGTTVNTSRAWRTIDFFATDDSKLTCEDLYPDYFYSKRPITSIYQIPTAPEAVVLNLAENPDRHGYTRPALFKKWMKELNMTDDEFQYAVKAYEGNKTKAELQKDYDEMVEKIIADMEPEINKINPQWSLTEATKKTQKKKVRTGTPPVTREPNATRRFFNGSRPFNFTRWTKKKNSTPLMRSKFIKTTKVKNKTQPTPVRVKRDLTSRREHNMIRTTTVTTTQLPTTYIYPKRFDRLLPERFIGDRLILSDEVTRSHNEISRRRTTAWNFLNFHRMRTTGKYEEDTTVDTAEIQRQWEKRFAMRRRYDSVTHFDWNNFPLNETGKDKWEYGTEHYGTALDTTTMCDSDYLKTHTVPPDFWPESNFEFNEEKFHHLMYESFYDVVGFTKAPVWFNSTKKTKHPRKMLRFTSPITAAPLGNATINFVKLLIKQKLKEYAQASAKMTSPPLTPSTVTFPYYVLNQSYITKFNDLFHHFEYAKDGRDLVNGTNFELEKNIENVGNFLHDLGDHLGEIELAMKRDVKISVDPYDKNEIRTTGFIRYPTGQRYQDDNQTQSFREKFHLSTTNTPNSDEFYARTYNPFLQDFVNFARNMRDYEREMTEDKAKEKLMEIINQGRASHEKFNSSEVLQIMREEKERKRQELGETTKEPMKIVEVQEKREERKASKKAEKARKRLKANKTQIEGEEDEVKDLQQLKREKIELRRKIFDNNANMQKVTAKKKKKRIDDAAFVEDSDYMEDEEGDMRMQVKKQNIRLQMQTTTELEPIPSEELEEMRKDWVRPIEEFEGNVTYRKLNRYICHDCEMENASDVFRTKNFTQYVDHYREHHFEMYNRSKYMEMVAWKLGYQNPYQCEHCDFYEPYDNDVCYDHYEKDHPDKNHYDVYGHVFSMRRYYLDLKKKWPQNSSVELKNYVADLFATPRSAGGTTECTACQFHHPTPRDEEFYSRFYVLPTTESDEERNYDELLGNRSDVIETKEIRIPKWLQRDCDKYRNMPMPSGELLKNLSRGIFNSASGENDTSEFRSDYYPSCDYRSKTLETGEDMWGSSCEDRM</sequence>
<reference evidence="3" key="1">
    <citation type="submission" date="2021-05" db="EMBL/GenBank/DDBJ databases">
        <authorList>
            <person name="Alioto T."/>
            <person name="Alioto T."/>
            <person name="Gomez Garrido J."/>
        </authorList>
    </citation>
    <scope>NUCLEOTIDE SEQUENCE</scope>
</reference>
<feature type="region of interest" description="Disordered" evidence="1">
    <location>
        <begin position="425"/>
        <end position="444"/>
    </location>
</feature>
<dbReference type="EMBL" id="HBUF01065429">
    <property type="protein sequence ID" value="CAG6627472.1"/>
    <property type="molecule type" value="Transcribed_RNA"/>
</dbReference>
<dbReference type="EMBL" id="HBUF01065431">
    <property type="protein sequence ID" value="CAG6627480.1"/>
    <property type="molecule type" value="Transcribed_RNA"/>
</dbReference>
<organism evidence="3">
    <name type="scientific">Cacopsylla melanoneura</name>
    <dbReference type="NCBI Taxonomy" id="428564"/>
    <lineage>
        <taxon>Eukaryota</taxon>
        <taxon>Metazoa</taxon>
        <taxon>Ecdysozoa</taxon>
        <taxon>Arthropoda</taxon>
        <taxon>Hexapoda</taxon>
        <taxon>Insecta</taxon>
        <taxon>Pterygota</taxon>
        <taxon>Neoptera</taxon>
        <taxon>Paraneoptera</taxon>
        <taxon>Hemiptera</taxon>
        <taxon>Sternorrhyncha</taxon>
        <taxon>Psylloidea</taxon>
        <taxon>Psyllidae</taxon>
        <taxon>Psyllinae</taxon>
        <taxon>Cacopsylla</taxon>
    </lineage>
</organism>
<evidence type="ECO:0000256" key="2">
    <source>
        <dbReference type="SAM" id="Phobius"/>
    </source>
</evidence>
<dbReference type="EMBL" id="HBUF01065432">
    <property type="protein sequence ID" value="CAG6627484.1"/>
    <property type="molecule type" value="Transcribed_RNA"/>
</dbReference>
<evidence type="ECO:0000313" key="3">
    <source>
        <dbReference type="EMBL" id="CAG6627480.1"/>
    </source>
</evidence>
<feature type="region of interest" description="Disordered" evidence="1">
    <location>
        <begin position="227"/>
        <end position="246"/>
    </location>
</feature>
<keyword evidence="2" id="KW-0472">Membrane</keyword>
<feature type="transmembrane region" description="Helical" evidence="2">
    <location>
        <begin position="7"/>
        <end position="25"/>
    </location>
</feature>
<feature type="compositionally biased region" description="Basic and acidic residues" evidence="1">
    <location>
        <begin position="948"/>
        <end position="960"/>
    </location>
</feature>
<keyword evidence="2" id="KW-0812">Transmembrane</keyword>
<accession>A0A8D8Q9K9</accession>
<keyword evidence="2" id="KW-1133">Transmembrane helix</keyword>
<evidence type="ECO:0000256" key="1">
    <source>
        <dbReference type="SAM" id="MobiDB-lite"/>
    </source>
</evidence>
<name>A0A8D8Q9K9_9HEMI</name>
<protein>
    <submittedName>
        <fullName evidence="3">Uncharacterized protein</fullName>
    </submittedName>
</protein>
<dbReference type="EMBL" id="HBUF01065430">
    <property type="protein sequence ID" value="CAG6627476.1"/>
    <property type="molecule type" value="Transcribed_RNA"/>
</dbReference>